<gene>
    <name evidence="2" type="ORF">NCTC12858_00878</name>
</gene>
<protein>
    <submittedName>
        <fullName evidence="2">Protein of uncharacterized function (Hypoth_ymh)</fullName>
    </submittedName>
</protein>
<dbReference type="RefSeq" id="WP_023939598.1">
    <property type="nucleotide sequence ID" value="NZ_LS483447.1"/>
</dbReference>
<dbReference type="InterPro" id="IPR012654">
    <property type="entry name" value="CHP02391"/>
</dbReference>
<dbReference type="Pfam" id="PF09509">
    <property type="entry name" value="Hypoth_Ymh"/>
    <property type="match status" value="1"/>
</dbReference>
<reference evidence="2 3" key="1">
    <citation type="submission" date="2018-06" db="EMBL/GenBank/DDBJ databases">
        <authorList>
            <consortium name="Pathogen Informatics"/>
            <person name="Doyle S."/>
        </authorList>
    </citation>
    <scope>NUCLEOTIDE SEQUENCE [LARGE SCALE GENOMIC DNA]</scope>
    <source>
        <strain evidence="2 3">NCTC12858</strain>
    </source>
</reference>
<dbReference type="KEGG" id="pcre:NCTC12858_00878"/>
<organism evidence="2 3">
    <name type="scientific">Porphyromonas crevioricanis</name>
    <dbReference type="NCBI Taxonomy" id="393921"/>
    <lineage>
        <taxon>Bacteria</taxon>
        <taxon>Pseudomonadati</taxon>
        <taxon>Bacteroidota</taxon>
        <taxon>Bacteroidia</taxon>
        <taxon>Bacteroidales</taxon>
        <taxon>Porphyromonadaceae</taxon>
        <taxon>Porphyromonas</taxon>
    </lineage>
</organism>
<dbReference type="NCBIfam" id="TIGR02391">
    <property type="entry name" value="hypoth_ymh"/>
    <property type="match status" value="1"/>
</dbReference>
<sequence>MGTRRCFTPSVLEMISKILGDTEKGLTGSEIQHLLTQSNIEDTDPRMTKWKRLYNAFANYQNKNKRSDAIFLFIKLALSPAKYVDDLDAFNDIRTDIDKQLCFIGYQYHDNGEFSEVDPASTISEAQKRAASLKNKLDQRQAHQAIFKYCRAELVVNNYFHSVFEAYKGLQERIRELSSCREDGYKLIEYVFSSNPILIINNYQTPSEINEHKGFCNILKGLCDMFRNPPAHEPKISWIVTEEDALDILSFISYCHRRLDKSHRIRL</sequence>
<evidence type="ECO:0000259" key="1">
    <source>
        <dbReference type="Pfam" id="PF09509"/>
    </source>
</evidence>
<keyword evidence="3" id="KW-1185">Reference proteome</keyword>
<dbReference type="EMBL" id="LS483447">
    <property type="protein sequence ID" value="SQH73040.1"/>
    <property type="molecule type" value="Genomic_DNA"/>
</dbReference>
<dbReference type="Proteomes" id="UP000249300">
    <property type="component" value="Chromosome 1"/>
</dbReference>
<feature type="domain" description="Conserved hypothetical protein CHP02391" evidence="1">
    <location>
        <begin position="140"/>
        <end position="259"/>
    </location>
</feature>
<name>A0A2X4PJY8_9PORP</name>
<evidence type="ECO:0000313" key="2">
    <source>
        <dbReference type="EMBL" id="SQH73040.1"/>
    </source>
</evidence>
<dbReference type="AlphaFoldDB" id="A0A2X4PJY8"/>
<evidence type="ECO:0000313" key="3">
    <source>
        <dbReference type="Proteomes" id="UP000249300"/>
    </source>
</evidence>
<accession>A0A2X4PJY8</accession>
<proteinExistence type="predicted"/>